<dbReference type="PANTHER" id="PTHR41694:SF3">
    <property type="entry name" value="RNA-DIRECTED DNA POLYMERASE-RELATED"/>
    <property type="match status" value="1"/>
</dbReference>
<dbReference type="InterPro" id="IPR012337">
    <property type="entry name" value="RNaseH-like_sf"/>
</dbReference>
<dbReference type="GO" id="GO:0003964">
    <property type="term" value="F:RNA-directed DNA polymerase activity"/>
    <property type="evidence" value="ECO:0007669"/>
    <property type="project" value="UniProtKB-KW"/>
</dbReference>
<dbReference type="AlphaFoldDB" id="A0A851TR57"/>
<organism evidence="8 9">
    <name type="scientific">Nothocercus nigrocapillus</name>
    <dbReference type="NCBI Taxonomy" id="1977171"/>
    <lineage>
        <taxon>Eukaryota</taxon>
        <taxon>Metazoa</taxon>
        <taxon>Chordata</taxon>
        <taxon>Craniata</taxon>
        <taxon>Vertebrata</taxon>
        <taxon>Euteleostomi</taxon>
        <taxon>Archelosauria</taxon>
        <taxon>Archosauria</taxon>
        <taxon>Dinosauria</taxon>
        <taxon>Saurischia</taxon>
        <taxon>Theropoda</taxon>
        <taxon>Coelurosauria</taxon>
        <taxon>Aves</taxon>
        <taxon>Palaeognathae</taxon>
        <taxon>Tinamiformes</taxon>
        <taxon>Tinamidae</taxon>
        <taxon>Nothocercus</taxon>
    </lineage>
</organism>
<evidence type="ECO:0000256" key="4">
    <source>
        <dbReference type="ARBA" id="ARBA00022759"/>
    </source>
</evidence>
<dbReference type="SUPFAM" id="SSF53098">
    <property type="entry name" value="Ribonuclease H-like"/>
    <property type="match status" value="1"/>
</dbReference>
<evidence type="ECO:0000256" key="3">
    <source>
        <dbReference type="ARBA" id="ARBA00022722"/>
    </source>
</evidence>
<accession>A0A851TR57</accession>
<keyword evidence="9" id="KW-1185">Reference proteome</keyword>
<feature type="non-terminal residue" evidence="8">
    <location>
        <position position="1"/>
    </location>
</feature>
<evidence type="ECO:0000256" key="2">
    <source>
        <dbReference type="ARBA" id="ARBA00022695"/>
    </source>
</evidence>
<keyword evidence="3" id="KW-0540">Nuclease</keyword>
<comment type="caution">
    <text evidence="8">The sequence shown here is derived from an EMBL/GenBank/DDBJ whole genome shotgun (WGS) entry which is preliminary data.</text>
</comment>
<proteinExistence type="predicted"/>
<evidence type="ECO:0000313" key="8">
    <source>
        <dbReference type="EMBL" id="NXD18376.1"/>
    </source>
</evidence>
<gene>
    <name evidence="8" type="primary">Ervk11</name>
    <name evidence="8" type="ORF">NOTNIG_R14643</name>
</gene>
<keyword evidence="2" id="KW-0548">Nucleotidyltransferase</keyword>
<keyword evidence="4" id="KW-0255">Endonuclease</keyword>
<keyword evidence="6" id="KW-0695">RNA-directed DNA polymerase</keyword>
<dbReference type="GO" id="GO:0035613">
    <property type="term" value="F:RNA stem-loop binding"/>
    <property type="evidence" value="ECO:0007669"/>
    <property type="project" value="TreeGrafter"/>
</dbReference>
<dbReference type="PANTHER" id="PTHR41694">
    <property type="entry name" value="ENDOGENOUS RETROVIRUS GROUP K MEMBER POL PROTEIN"/>
    <property type="match status" value="1"/>
</dbReference>
<dbReference type="GO" id="GO:0015074">
    <property type="term" value="P:DNA integration"/>
    <property type="evidence" value="ECO:0007669"/>
    <property type="project" value="InterPro"/>
</dbReference>
<evidence type="ECO:0000256" key="5">
    <source>
        <dbReference type="ARBA" id="ARBA00022801"/>
    </source>
</evidence>
<dbReference type="InterPro" id="IPR001584">
    <property type="entry name" value="Integrase_cat-core"/>
</dbReference>
<keyword evidence="5" id="KW-0378">Hydrolase</keyword>
<dbReference type="GO" id="GO:0016787">
    <property type="term" value="F:hydrolase activity"/>
    <property type="evidence" value="ECO:0007669"/>
    <property type="project" value="UniProtKB-KW"/>
</dbReference>
<feature type="non-terminal residue" evidence="8">
    <location>
        <position position="61"/>
    </location>
</feature>
<dbReference type="InterPro" id="IPR036397">
    <property type="entry name" value="RNaseH_sf"/>
</dbReference>
<feature type="domain" description="Integrase catalytic" evidence="7">
    <location>
        <begin position="1"/>
        <end position="61"/>
    </location>
</feature>
<dbReference type="GO" id="GO:0004519">
    <property type="term" value="F:endonuclease activity"/>
    <property type="evidence" value="ECO:0007669"/>
    <property type="project" value="UniProtKB-KW"/>
</dbReference>
<evidence type="ECO:0000259" key="7">
    <source>
        <dbReference type="PROSITE" id="PS50994"/>
    </source>
</evidence>
<evidence type="ECO:0000256" key="1">
    <source>
        <dbReference type="ARBA" id="ARBA00022679"/>
    </source>
</evidence>
<dbReference type="PROSITE" id="PS50994">
    <property type="entry name" value="INTEGRASE"/>
    <property type="match status" value="1"/>
</dbReference>
<dbReference type="Proteomes" id="UP000661971">
    <property type="component" value="Unassembled WGS sequence"/>
</dbReference>
<reference evidence="9" key="1">
    <citation type="submission" date="2023-07" db="EMBL/GenBank/DDBJ databases">
        <title>Bird 10,000 Genomes (B10K) Project - Family phase.</title>
        <authorList>
            <person name="Zhang G."/>
        </authorList>
    </citation>
    <scope>NUCLEOTIDE SEQUENCE [LARGE SCALE GENOMIC DNA]</scope>
</reference>
<name>A0A851TR57_9AVES</name>
<dbReference type="Gene3D" id="3.30.420.10">
    <property type="entry name" value="Ribonuclease H-like superfamily/Ribonuclease H"/>
    <property type="match status" value="1"/>
</dbReference>
<keyword evidence="1" id="KW-0808">Transferase</keyword>
<dbReference type="EMBL" id="WBNA01000775">
    <property type="protein sequence ID" value="NXD18376.1"/>
    <property type="molecule type" value="Genomic_DNA"/>
</dbReference>
<sequence length="61" mass="6813">QHHMWAAMMASGVPHEVKTNNGPCYISKNTEDFFRLWGIAHVTGIPHSPTGQAIVEHMNQT</sequence>
<evidence type="ECO:0000313" key="9">
    <source>
        <dbReference type="Proteomes" id="UP000661971"/>
    </source>
</evidence>
<evidence type="ECO:0000256" key="6">
    <source>
        <dbReference type="ARBA" id="ARBA00022918"/>
    </source>
</evidence>
<protein>
    <submittedName>
        <fullName evidence="8">POK11 protein</fullName>
    </submittedName>
</protein>